<proteinExistence type="predicted"/>
<dbReference type="AlphaFoldDB" id="A0AAN9S4R3"/>
<organism evidence="1 2">
    <name type="scientific">Psophocarpus tetragonolobus</name>
    <name type="common">Winged bean</name>
    <name type="synonym">Dolichos tetragonolobus</name>
    <dbReference type="NCBI Taxonomy" id="3891"/>
    <lineage>
        <taxon>Eukaryota</taxon>
        <taxon>Viridiplantae</taxon>
        <taxon>Streptophyta</taxon>
        <taxon>Embryophyta</taxon>
        <taxon>Tracheophyta</taxon>
        <taxon>Spermatophyta</taxon>
        <taxon>Magnoliopsida</taxon>
        <taxon>eudicotyledons</taxon>
        <taxon>Gunneridae</taxon>
        <taxon>Pentapetalae</taxon>
        <taxon>rosids</taxon>
        <taxon>fabids</taxon>
        <taxon>Fabales</taxon>
        <taxon>Fabaceae</taxon>
        <taxon>Papilionoideae</taxon>
        <taxon>50 kb inversion clade</taxon>
        <taxon>NPAAA clade</taxon>
        <taxon>indigoferoid/millettioid clade</taxon>
        <taxon>Phaseoleae</taxon>
        <taxon>Psophocarpus</taxon>
    </lineage>
</organism>
<accession>A0AAN9S4R3</accession>
<gene>
    <name evidence="1" type="ORF">VNO78_28499</name>
</gene>
<evidence type="ECO:0000313" key="2">
    <source>
        <dbReference type="Proteomes" id="UP001386955"/>
    </source>
</evidence>
<dbReference type="Proteomes" id="UP001386955">
    <property type="component" value="Unassembled WGS sequence"/>
</dbReference>
<keyword evidence="2" id="KW-1185">Reference proteome</keyword>
<evidence type="ECO:0000313" key="1">
    <source>
        <dbReference type="EMBL" id="KAK7387588.1"/>
    </source>
</evidence>
<name>A0AAN9S4R3_PSOTE</name>
<dbReference type="EMBL" id="JAYMYS010000007">
    <property type="protein sequence ID" value="KAK7387588.1"/>
    <property type="molecule type" value="Genomic_DNA"/>
</dbReference>
<sequence length="162" mass="17949">MGSTKSTSVVQLFVLFKQKQTTVLESVICSLLDLAYKHTSSSVLIGKKTLFGYSFHTPFMVHLILCRGKTTDQVDISLFVAAFPISILAGVDYECCCYYCSAVIAFHCNFLLRQEYSPRGISDWEFASDIFFACLSFWFASASGLAGNTADIGLEQFADHSE</sequence>
<comment type="caution">
    <text evidence="1">The sequence shown here is derived from an EMBL/GenBank/DDBJ whole genome shotgun (WGS) entry which is preliminary data.</text>
</comment>
<protein>
    <submittedName>
        <fullName evidence="1">Uncharacterized protein</fullName>
    </submittedName>
</protein>
<reference evidence="1 2" key="1">
    <citation type="submission" date="2024-01" db="EMBL/GenBank/DDBJ databases">
        <title>The genomes of 5 underutilized Papilionoideae crops provide insights into root nodulation and disease resistanc.</title>
        <authorList>
            <person name="Jiang F."/>
        </authorList>
    </citation>
    <scope>NUCLEOTIDE SEQUENCE [LARGE SCALE GENOMIC DNA]</scope>
    <source>
        <strain evidence="1">DUOXIRENSHENG_FW03</strain>
        <tissue evidence="1">Leaves</tissue>
    </source>
</reference>